<name>A0A8S5MRM5_9CAUD</name>
<keyword evidence="3" id="KW-0472">Membrane</keyword>
<accession>A0A8S5MRM5</accession>
<feature type="transmembrane region" description="Helical" evidence="3">
    <location>
        <begin position="588"/>
        <end position="608"/>
    </location>
</feature>
<keyword evidence="1" id="KW-1245">Viral tail assembly</keyword>
<keyword evidence="3" id="KW-0812">Transmembrane</keyword>
<dbReference type="NCBIfam" id="TIGR02675">
    <property type="entry name" value="tape_meas_nterm"/>
    <property type="match status" value="1"/>
</dbReference>
<feature type="transmembrane region" description="Helical" evidence="3">
    <location>
        <begin position="650"/>
        <end position="677"/>
    </location>
</feature>
<evidence type="ECO:0000313" key="5">
    <source>
        <dbReference type="EMBL" id="DAD84950.1"/>
    </source>
</evidence>
<keyword evidence="2" id="KW-0175">Coiled coil</keyword>
<keyword evidence="3" id="KW-1133">Transmembrane helix</keyword>
<organism evidence="5">
    <name type="scientific">Siphoviridae sp. ctD6g5</name>
    <dbReference type="NCBI Taxonomy" id="2826196"/>
    <lineage>
        <taxon>Viruses</taxon>
        <taxon>Duplodnaviria</taxon>
        <taxon>Heunggongvirae</taxon>
        <taxon>Uroviricota</taxon>
        <taxon>Caudoviricetes</taxon>
    </lineage>
</organism>
<protein>
    <submittedName>
        <fullName evidence="5">Tail tape measure</fullName>
    </submittedName>
</protein>
<sequence length="867" mass="93372">MGKIETGIILHDNFTNVIYGIISSVNLAVSAVYDMQQAMNTDVDMAASLDGAREDINQATVALYELENAALALDGTKIGVQLSIPQNEKLPEIPSTTTVPVEWKSNSLEVFTGTGIERFQQEVQSANSLLAELNQTQIEIIQTANSMDLLPDDALQDINTLGQRIQDIQQRIHTIENNPLDIGTDVANAELEKLRGQLATAVSEQQRLNQAMQSMDIGDINSAYLQLSGTIGNTERYIRDNTDAQERFNQELKEGVSQADGLTNKIKGMVAAYVSIQSVGKILKASDDLISTTARLELMNDGLQSTQELVNMTYAAAQDARGSFADMAGVVARFGNNAKDAFGGSAEVVAFANLVQKQMTIAGASTQEASNAMLQLSQALGSGVLRGDELNSIFEQAPNLIQNIADYLQVPIGEIREMASKGELSANVVKAAIFAASDDINAKFEAMPMTWAQLWQSFQNTALMAFQPVLQRLNEFANSTATQEFIANAVQAMSKLARVALIVLNIFVAIANVVAGAWPIISPIIYGIVGAMLAYNAVVAIHNKLQLLAALATSIHKASLMLHSKATFAATVSQYGFNAALLACPITWIVLAIVILIATLFALCNWIAKTTDVAESGIGVVTGALAVGAAFIGNLLISAINLIIYNFVRLWNFVAMFANFFANVFTDPIGAAARLFFDFIDMALAGLQALASVIDTLFNTSLADAVSGWRTNLDSWVTGKFGEGKVVMEQKNAEDYYFDRINYGDAWDKGSELGDGLAKSINGLTGTEIPNVEDYTSMFADMGDNIEGIYDDTGSISDSMEISEEDLKYLRDIAERESIDRYTTASVKIEQVNHNNISSGMDLDGLLTGLGDAMGEAVEIVTEGAHA</sequence>
<dbReference type="GO" id="GO:0098003">
    <property type="term" value="P:viral tail assembly"/>
    <property type="evidence" value="ECO:0007669"/>
    <property type="project" value="UniProtKB-KW"/>
</dbReference>
<dbReference type="InterPro" id="IPR013491">
    <property type="entry name" value="Tape_meas_N"/>
</dbReference>
<evidence type="ECO:0000256" key="3">
    <source>
        <dbReference type="SAM" id="Phobius"/>
    </source>
</evidence>
<keyword evidence="1" id="KW-1188">Viral release from host cell</keyword>
<reference evidence="5" key="1">
    <citation type="journal article" date="2021" name="Proc. Natl. Acad. Sci. U.S.A.">
        <title>A Catalog of Tens of Thousands of Viruses from Human Metagenomes Reveals Hidden Associations with Chronic Diseases.</title>
        <authorList>
            <person name="Tisza M.J."/>
            <person name="Buck C.B."/>
        </authorList>
    </citation>
    <scope>NUCLEOTIDE SEQUENCE</scope>
    <source>
        <strain evidence="5">CtD6g5</strain>
    </source>
</reference>
<evidence type="ECO:0000256" key="1">
    <source>
        <dbReference type="ARBA" id="ARBA00022465"/>
    </source>
</evidence>
<evidence type="ECO:0000256" key="2">
    <source>
        <dbReference type="SAM" id="Coils"/>
    </source>
</evidence>
<feature type="transmembrane region" description="Helical" evidence="3">
    <location>
        <begin position="499"/>
        <end position="518"/>
    </location>
</feature>
<proteinExistence type="predicted"/>
<feature type="transmembrane region" description="Helical" evidence="3">
    <location>
        <begin position="620"/>
        <end position="644"/>
    </location>
</feature>
<dbReference type="Pfam" id="PF20155">
    <property type="entry name" value="TMP_3"/>
    <property type="match status" value="1"/>
</dbReference>
<feature type="domain" description="Tape measure protein N-terminal" evidence="4">
    <location>
        <begin position="281"/>
        <end position="466"/>
    </location>
</feature>
<feature type="coiled-coil region" evidence="2">
    <location>
        <begin position="116"/>
        <end position="211"/>
    </location>
</feature>
<dbReference type="EMBL" id="BK014970">
    <property type="protein sequence ID" value="DAD84950.1"/>
    <property type="molecule type" value="Genomic_DNA"/>
</dbReference>
<evidence type="ECO:0000259" key="4">
    <source>
        <dbReference type="Pfam" id="PF20155"/>
    </source>
</evidence>
<feature type="transmembrane region" description="Helical" evidence="3">
    <location>
        <begin position="524"/>
        <end position="541"/>
    </location>
</feature>